<dbReference type="AlphaFoldDB" id="A0A8J2SPF5"/>
<dbReference type="OrthoDB" id="10249309at2759"/>
<dbReference type="Pfam" id="PF01008">
    <property type="entry name" value="IF-2B"/>
    <property type="match status" value="1"/>
</dbReference>
<dbReference type="Gene3D" id="1.20.120.1070">
    <property type="entry name" value="Translation initiation factor eIF-2B, N-terminal domain"/>
    <property type="match status" value="1"/>
</dbReference>
<dbReference type="InterPro" id="IPR042528">
    <property type="entry name" value="elF-2B_alpha_N"/>
</dbReference>
<evidence type="ECO:0000256" key="3">
    <source>
        <dbReference type="ARBA" id="ARBA00022490"/>
    </source>
</evidence>
<evidence type="ECO:0000256" key="1">
    <source>
        <dbReference type="ARBA" id="ARBA00004514"/>
    </source>
</evidence>
<dbReference type="InterPro" id="IPR051501">
    <property type="entry name" value="eIF2B_alpha/beta/delta"/>
</dbReference>
<sequence length="309" mass="32903">MAPPACASGDVEACFQRSLADGTRAAPVAAIEALLGVIERSGAQTMHGLQDELCEGRKALVEFCEQRPACLGGRTELGVSSGCELFLRHVTRTFLEFGDFSECRDEILRRGRAFAAHATNARDDIAGHASSFLRDGSRVLVHGRSRVVQATLKAAAKSGVSLEAVVVNGADDCGACVAQELREEGITTRIIADAAVAREMEVIDVVLVGAEAVAENGGVVNKVGTLTVACCARAMRRPLYVAAESYKFARAFPLGQRDLPNADVDYTPPDFIELLFTDLGVLTPAAVSYCRSGCTSGVRFVSYLQICPW</sequence>
<dbReference type="Proteomes" id="UP000789595">
    <property type="component" value="Unassembled WGS sequence"/>
</dbReference>
<dbReference type="GO" id="GO:0003743">
    <property type="term" value="F:translation initiation factor activity"/>
    <property type="evidence" value="ECO:0007669"/>
    <property type="project" value="UniProtKB-KW"/>
</dbReference>
<dbReference type="SUPFAM" id="SSF100950">
    <property type="entry name" value="NagB/RpiA/CoA transferase-like"/>
    <property type="match status" value="1"/>
</dbReference>
<dbReference type="PANTHER" id="PTHR45860">
    <property type="entry name" value="TRANSLATION INITIATION FACTOR EIF-2B SUBUNIT ALPHA"/>
    <property type="match status" value="1"/>
</dbReference>
<reference evidence="10" key="1">
    <citation type="submission" date="2021-11" db="EMBL/GenBank/DDBJ databases">
        <authorList>
            <consortium name="Genoscope - CEA"/>
            <person name="William W."/>
        </authorList>
    </citation>
    <scope>NUCLEOTIDE SEQUENCE</scope>
</reference>
<keyword evidence="11" id="KW-1185">Reference proteome</keyword>
<comment type="caution">
    <text evidence="10">The sequence shown here is derived from an EMBL/GenBank/DDBJ whole genome shotgun (WGS) entry which is preliminary data.</text>
</comment>
<accession>A0A8J2SPF5</accession>
<name>A0A8J2SPF5_9STRA</name>
<evidence type="ECO:0000256" key="2">
    <source>
        <dbReference type="ARBA" id="ARBA00007251"/>
    </source>
</evidence>
<evidence type="ECO:0000256" key="9">
    <source>
        <dbReference type="RuleBase" id="RU003814"/>
    </source>
</evidence>
<evidence type="ECO:0000256" key="6">
    <source>
        <dbReference type="ARBA" id="ARBA00044208"/>
    </source>
</evidence>
<dbReference type="PANTHER" id="PTHR45860:SF1">
    <property type="entry name" value="TRANSLATION INITIATION FACTOR EIF-2B SUBUNIT ALPHA"/>
    <property type="match status" value="1"/>
</dbReference>
<comment type="subunit">
    <text evidence="8">Component of the translation initiation factor 2B (eIF2B) complex which is a heterodecamer of two sets of five different subunits: alpha, beta, gamma, delta and epsilon. Subunits alpha, beta and delta comprise a regulatory subcomplex and subunits epsilon and gamma comprise a catalytic subcomplex. Within the complex, the hexameric regulatory complex resides at the center, with the two heterodimeric catalytic subcomplexes bound on opposite sides.</text>
</comment>
<dbReference type="Gene3D" id="3.40.50.10470">
    <property type="entry name" value="Translation initiation factor eif-2b, domain 2"/>
    <property type="match status" value="1"/>
</dbReference>
<keyword evidence="4" id="KW-0396">Initiation factor</keyword>
<gene>
    <name evidence="10" type="ORF">PECAL_3P00760</name>
</gene>
<proteinExistence type="inferred from homology"/>
<keyword evidence="5" id="KW-0648">Protein biosynthesis</keyword>
<evidence type="ECO:0000256" key="4">
    <source>
        <dbReference type="ARBA" id="ARBA00022540"/>
    </source>
</evidence>
<evidence type="ECO:0000256" key="8">
    <source>
        <dbReference type="ARBA" id="ARBA00046432"/>
    </source>
</evidence>
<comment type="similarity">
    <text evidence="2 9">Belongs to the eIF-2B alpha/beta/delta subunits family.</text>
</comment>
<evidence type="ECO:0000313" key="11">
    <source>
        <dbReference type="Proteomes" id="UP000789595"/>
    </source>
</evidence>
<dbReference type="InterPro" id="IPR042529">
    <property type="entry name" value="IF_2B-like_C"/>
</dbReference>
<evidence type="ECO:0000256" key="5">
    <source>
        <dbReference type="ARBA" id="ARBA00022917"/>
    </source>
</evidence>
<evidence type="ECO:0000256" key="7">
    <source>
        <dbReference type="ARBA" id="ARBA00044236"/>
    </source>
</evidence>
<organism evidence="10 11">
    <name type="scientific">Pelagomonas calceolata</name>
    <dbReference type="NCBI Taxonomy" id="35677"/>
    <lineage>
        <taxon>Eukaryota</taxon>
        <taxon>Sar</taxon>
        <taxon>Stramenopiles</taxon>
        <taxon>Ochrophyta</taxon>
        <taxon>Pelagophyceae</taxon>
        <taxon>Pelagomonadales</taxon>
        <taxon>Pelagomonadaceae</taxon>
        <taxon>Pelagomonas</taxon>
    </lineage>
</organism>
<protein>
    <recommendedName>
        <fullName evidence="6">Translation initiation factor eIF2B subunit alpha</fullName>
    </recommendedName>
    <alternativeName>
        <fullName evidence="7">eIF2B GDP-GTP exchange factor subunit alpha</fullName>
    </alternativeName>
</protein>
<comment type="subcellular location">
    <subcellularLocation>
        <location evidence="1">Cytoplasm</location>
        <location evidence="1">Cytosol</location>
    </subcellularLocation>
</comment>
<dbReference type="InterPro" id="IPR037171">
    <property type="entry name" value="NagB/RpiA_transferase-like"/>
</dbReference>
<dbReference type="GO" id="GO:0005851">
    <property type="term" value="C:eukaryotic translation initiation factor 2B complex"/>
    <property type="evidence" value="ECO:0007669"/>
    <property type="project" value="TreeGrafter"/>
</dbReference>
<dbReference type="GO" id="GO:0005829">
    <property type="term" value="C:cytosol"/>
    <property type="evidence" value="ECO:0007669"/>
    <property type="project" value="UniProtKB-SubCell"/>
</dbReference>
<keyword evidence="3" id="KW-0963">Cytoplasm</keyword>
<dbReference type="InterPro" id="IPR000649">
    <property type="entry name" value="IF-2B-related"/>
</dbReference>
<evidence type="ECO:0000313" key="10">
    <source>
        <dbReference type="EMBL" id="CAH0370204.1"/>
    </source>
</evidence>
<dbReference type="EMBL" id="CAKKNE010000003">
    <property type="protein sequence ID" value="CAH0370204.1"/>
    <property type="molecule type" value="Genomic_DNA"/>
</dbReference>
<dbReference type="GO" id="GO:0005085">
    <property type="term" value="F:guanyl-nucleotide exchange factor activity"/>
    <property type="evidence" value="ECO:0007669"/>
    <property type="project" value="TreeGrafter"/>
</dbReference>